<name>A0A160TG39_9ZZZZ</name>
<gene>
    <name evidence="1" type="ORF">MGWOODY_Smn433</name>
</gene>
<accession>A0A160TG39</accession>
<dbReference type="EMBL" id="CZQE01000008">
    <property type="protein sequence ID" value="CUS43103.1"/>
    <property type="molecule type" value="Genomic_DNA"/>
</dbReference>
<reference evidence="1" key="1">
    <citation type="submission" date="2015-10" db="EMBL/GenBank/DDBJ databases">
        <authorList>
            <person name="Gilbert D.G."/>
        </authorList>
    </citation>
    <scope>NUCLEOTIDE SEQUENCE</scope>
</reference>
<organism evidence="1">
    <name type="scientific">hydrothermal vent metagenome</name>
    <dbReference type="NCBI Taxonomy" id="652676"/>
    <lineage>
        <taxon>unclassified sequences</taxon>
        <taxon>metagenomes</taxon>
        <taxon>ecological metagenomes</taxon>
    </lineage>
</organism>
<sequence>MMADETPPPALDRIDRAIARIEAAMAERDRAADAAVRRHAVLRARIEQAVSTLDDVIARAQGEDEAA</sequence>
<proteinExistence type="predicted"/>
<dbReference type="AlphaFoldDB" id="A0A160TG39"/>
<protein>
    <submittedName>
        <fullName evidence="1">Uncharacterized protein</fullName>
    </submittedName>
</protein>
<evidence type="ECO:0000313" key="1">
    <source>
        <dbReference type="EMBL" id="CUS43103.1"/>
    </source>
</evidence>